<dbReference type="PRINTS" id="PR00094">
    <property type="entry name" value="ADENYLTKNASE"/>
</dbReference>
<dbReference type="SUPFAM" id="SSF52540">
    <property type="entry name" value="P-loop containing nucleoside triphosphate hydrolases"/>
    <property type="match status" value="1"/>
</dbReference>
<protein>
    <recommendedName>
        <fullName evidence="7">Adenylate kinase</fullName>
    </recommendedName>
</protein>
<comment type="caution">
    <text evidence="5">The sequence shown here is derived from an EMBL/GenBank/DDBJ whole genome shotgun (WGS) entry which is preliminary data.</text>
</comment>
<dbReference type="PANTHER" id="PTHR23359">
    <property type="entry name" value="NUCLEOTIDE KINASE"/>
    <property type="match status" value="1"/>
</dbReference>
<dbReference type="Pfam" id="PF00406">
    <property type="entry name" value="ADK"/>
    <property type="match status" value="1"/>
</dbReference>
<dbReference type="Gene3D" id="3.40.50.300">
    <property type="entry name" value="P-loop containing nucleotide triphosphate hydrolases"/>
    <property type="match status" value="1"/>
</dbReference>
<reference evidence="5 6" key="1">
    <citation type="submission" date="2024-09" db="EMBL/GenBank/DDBJ databases">
        <title>Rethinking Asexuality: The Enigmatic Case of Functional Sexual Genes in Lepraria (Stereocaulaceae).</title>
        <authorList>
            <person name="Doellman M."/>
            <person name="Sun Y."/>
            <person name="Barcenas-Pena A."/>
            <person name="Lumbsch H.T."/>
            <person name="Grewe F."/>
        </authorList>
    </citation>
    <scope>NUCLEOTIDE SEQUENCE [LARGE SCALE GENOMIC DNA]</scope>
    <source>
        <strain evidence="5 6">Mercado 3170</strain>
    </source>
</reference>
<keyword evidence="2" id="KW-0547">Nucleotide-binding</keyword>
<dbReference type="EMBL" id="JBEFKJ010000034">
    <property type="protein sequence ID" value="KAL2038186.1"/>
    <property type="molecule type" value="Genomic_DNA"/>
</dbReference>
<evidence type="ECO:0000256" key="4">
    <source>
        <dbReference type="RuleBase" id="RU003330"/>
    </source>
</evidence>
<dbReference type="InterPro" id="IPR027417">
    <property type="entry name" value="P-loop_NTPase"/>
</dbReference>
<name>A0ABR3ZYV5_9LECA</name>
<proteinExistence type="inferred from homology"/>
<evidence type="ECO:0000256" key="2">
    <source>
        <dbReference type="ARBA" id="ARBA00022741"/>
    </source>
</evidence>
<dbReference type="InterPro" id="IPR033690">
    <property type="entry name" value="Adenylat_kinase_CS"/>
</dbReference>
<gene>
    <name evidence="5" type="ORF">N7G274_009134</name>
</gene>
<dbReference type="HAMAP" id="MF_00235">
    <property type="entry name" value="Adenylate_kinase_Adk"/>
    <property type="match status" value="1"/>
</dbReference>
<sequence>MTTESEEDDQMMVVEPVPAKPGQGDFDRAQIICIIGGPGVGKGTQCKKLARDLNAVHMSVGDLLRAEAESILQKHKVDIYARMKDGVLVPTEIVQETLGLHLLKNLKAGRELILLDGFPRSMEQATRFRECGFTIKGVLFFDGSVETLRERMFGRAKTLNRVDDNDETFAKRCQGFAHDSEAIIAHFEAQKKLHKVNCERPLHDAALYDEIRTLVKEIWSSTPSHAEETMS</sequence>
<organism evidence="5 6">
    <name type="scientific">Stereocaulon virgatum</name>
    <dbReference type="NCBI Taxonomy" id="373712"/>
    <lineage>
        <taxon>Eukaryota</taxon>
        <taxon>Fungi</taxon>
        <taxon>Dikarya</taxon>
        <taxon>Ascomycota</taxon>
        <taxon>Pezizomycotina</taxon>
        <taxon>Lecanoromycetes</taxon>
        <taxon>OSLEUM clade</taxon>
        <taxon>Lecanoromycetidae</taxon>
        <taxon>Lecanorales</taxon>
        <taxon>Lecanorineae</taxon>
        <taxon>Stereocaulaceae</taxon>
        <taxon>Stereocaulon</taxon>
    </lineage>
</organism>
<evidence type="ECO:0000313" key="6">
    <source>
        <dbReference type="Proteomes" id="UP001590950"/>
    </source>
</evidence>
<evidence type="ECO:0008006" key="7">
    <source>
        <dbReference type="Google" id="ProtNLM"/>
    </source>
</evidence>
<evidence type="ECO:0000313" key="5">
    <source>
        <dbReference type="EMBL" id="KAL2038186.1"/>
    </source>
</evidence>
<dbReference type="InterPro" id="IPR000850">
    <property type="entry name" value="Adenylat/UMP-CMP_kin"/>
</dbReference>
<evidence type="ECO:0000256" key="1">
    <source>
        <dbReference type="ARBA" id="ARBA00022679"/>
    </source>
</evidence>
<dbReference type="Proteomes" id="UP001590950">
    <property type="component" value="Unassembled WGS sequence"/>
</dbReference>
<dbReference type="PROSITE" id="PS00113">
    <property type="entry name" value="ADENYLATE_KINASE"/>
    <property type="match status" value="1"/>
</dbReference>
<evidence type="ECO:0000256" key="3">
    <source>
        <dbReference type="ARBA" id="ARBA00022777"/>
    </source>
</evidence>
<dbReference type="CDD" id="cd01428">
    <property type="entry name" value="ADK"/>
    <property type="match status" value="1"/>
</dbReference>
<accession>A0ABR3ZYV5</accession>
<keyword evidence="6" id="KW-1185">Reference proteome</keyword>
<keyword evidence="1 4" id="KW-0808">Transferase</keyword>
<keyword evidence="3 4" id="KW-0418">Kinase</keyword>
<comment type="similarity">
    <text evidence="4">Belongs to the adenylate kinase family.</text>
</comment>